<evidence type="ECO:0000256" key="1">
    <source>
        <dbReference type="ARBA" id="ARBA00022490"/>
    </source>
</evidence>
<protein>
    <recommendedName>
        <fullName evidence="2">NTF2-related export protein</fullName>
    </recommendedName>
</protein>
<dbReference type="CDD" id="cd00780">
    <property type="entry name" value="NTF2"/>
    <property type="match status" value="1"/>
</dbReference>
<keyword evidence="2" id="KW-0813">Transport</keyword>
<name>A0A7R9XZQ8_MICPS</name>
<dbReference type="GO" id="GO:0005737">
    <property type="term" value="C:cytoplasm"/>
    <property type="evidence" value="ECO:0007669"/>
    <property type="project" value="UniProtKB-SubCell"/>
</dbReference>
<dbReference type="SUPFAM" id="SSF54427">
    <property type="entry name" value="NTF2-like"/>
    <property type="match status" value="1"/>
</dbReference>
<dbReference type="InterPro" id="IPR002075">
    <property type="entry name" value="NTF2_dom"/>
</dbReference>
<dbReference type="Pfam" id="PF02136">
    <property type="entry name" value="NTF2"/>
    <property type="match status" value="1"/>
</dbReference>
<feature type="domain" description="NTF2" evidence="3">
    <location>
        <begin position="14"/>
        <end position="133"/>
    </location>
</feature>
<keyword evidence="2" id="KW-0539">Nucleus</keyword>
<evidence type="ECO:0000313" key="4">
    <source>
        <dbReference type="EMBL" id="CAD8237097.1"/>
    </source>
</evidence>
<proteinExistence type="predicted"/>
<evidence type="ECO:0000259" key="3">
    <source>
        <dbReference type="PROSITE" id="PS50177"/>
    </source>
</evidence>
<keyword evidence="1 2" id="KW-0963">Cytoplasm</keyword>
<comment type="subcellular location">
    <subcellularLocation>
        <location evidence="2">Cytoplasm</location>
    </subcellularLocation>
    <subcellularLocation>
        <location evidence="2">Nucleus</location>
    </subcellularLocation>
</comment>
<dbReference type="EMBL" id="HBDY01007481">
    <property type="protein sequence ID" value="CAD8237097.1"/>
    <property type="molecule type" value="Transcribed_RNA"/>
</dbReference>
<dbReference type="GO" id="GO:0051028">
    <property type="term" value="P:mRNA transport"/>
    <property type="evidence" value="ECO:0007669"/>
    <property type="project" value="UniProtKB-UniRule"/>
</dbReference>
<sequence>MDPLANVCSNFEQVGQAFVSHYYNTFDANRSHLGQLYKDEVSMLNFEHSAERPGQYKGVSAILSKIQSLPFQQVKHHVITIDCQPTPGGGVIVMVCGNLLVDAEQIPQKFSQVFQLLPSGNGSFYILNDIFRLNIG</sequence>
<gene>
    <name evidence="4" type="ORF">MPUS1402_LOCUS5508</name>
</gene>
<dbReference type="AlphaFoldDB" id="A0A7R9XZQ8"/>
<comment type="function">
    <text evidence="2">Has a role in nuclear-cytoplasmic transport of proteins and mRNAs.</text>
</comment>
<evidence type="ECO:0000256" key="2">
    <source>
        <dbReference type="RuleBase" id="RU369002"/>
    </source>
</evidence>
<dbReference type="GO" id="GO:0006606">
    <property type="term" value="P:protein import into nucleus"/>
    <property type="evidence" value="ECO:0007669"/>
    <property type="project" value="UniProtKB-ARBA"/>
</dbReference>
<organism evidence="4">
    <name type="scientific">Micromonas pusilla</name>
    <name type="common">Picoplanktonic green alga</name>
    <name type="synonym">Chromulina pusilla</name>
    <dbReference type="NCBI Taxonomy" id="38833"/>
    <lineage>
        <taxon>Eukaryota</taxon>
        <taxon>Viridiplantae</taxon>
        <taxon>Chlorophyta</taxon>
        <taxon>Mamiellophyceae</taxon>
        <taxon>Mamiellales</taxon>
        <taxon>Mamiellaceae</taxon>
        <taxon>Micromonas</taxon>
    </lineage>
</organism>
<dbReference type="PANTHER" id="PTHR12612">
    <property type="entry name" value="NUCLEAR TRANSPORT FACTOR 2"/>
    <property type="match status" value="1"/>
</dbReference>
<dbReference type="GO" id="GO:0005635">
    <property type="term" value="C:nuclear envelope"/>
    <property type="evidence" value="ECO:0007669"/>
    <property type="project" value="UniProtKB-ARBA"/>
</dbReference>
<dbReference type="InterPro" id="IPR045875">
    <property type="entry name" value="NTF2"/>
</dbReference>
<keyword evidence="2" id="KW-0653">Protein transport</keyword>
<dbReference type="OMA" id="QFVEYYY"/>
<dbReference type="Gene3D" id="3.10.450.50">
    <property type="match status" value="1"/>
</dbReference>
<dbReference type="FunFam" id="3.10.450.50:FF:000005">
    <property type="entry name" value="Nuclear transport factor 2"/>
    <property type="match status" value="1"/>
</dbReference>
<accession>A0A7R9XZQ8</accession>
<dbReference type="InterPro" id="IPR032710">
    <property type="entry name" value="NTF2-like_dom_sf"/>
</dbReference>
<reference evidence="4" key="1">
    <citation type="submission" date="2021-01" db="EMBL/GenBank/DDBJ databases">
        <authorList>
            <person name="Corre E."/>
            <person name="Pelletier E."/>
            <person name="Niang G."/>
            <person name="Scheremetjew M."/>
            <person name="Finn R."/>
            <person name="Kale V."/>
            <person name="Holt S."/>
            <person name="Cochrane G."/>
            <person name="Meng A."/>
            <person name="Brown T."/>
            <person name="Cohen L."/>
        </authorList>
    </citation>
    <scope>NUCLEOTIDE SEQUENCE</scope>
    <source>
        <strain evidence="4">RCC1614</strain>
    </source>
</reference>
<dbReference type="PROSITE" id="PS50177">
    <property type="entry name" value="NTF2_DOMAIN"/>
    <property type="match status" value="1"/>
</dbReference>
<dbReference type="InterPro" id="IPR018222">
    <property type="entry name" value="Nuclear_transport_factor_2_euk"/>
</dbReference>